<dbReference type="Pfam" id="PF17393">
    <property type="entry name" value="DUF5402"/>
    <property type="match status" value="1"/>
</dbReference>
<reference evidence="1 2" key="1">
    <citation type="submission" date="2014-09" db="EMBL/GenBank/DDBJ databases">
        <title>Draft genome sequence of an obligately methylotrophic methanogen, Methanococcoides methylutens, isolated from marine sediment.</title>
        <authorList>
            <person name="Guan Y."/>
            <person name="Ngugi D.K."/>
            <person name="Blom J."/>
            <person name="Ali S."/>
            <person name="Ferry J.G."/>
            <person name="Stingl U."/>
        </authorList>
    </citation>
    <scope>NUCLEOTIDE SEQUENCE [LARGE SCALE GENOMIC DNA]</scope>
    <source>
        <strain evidence="1 2">DSM 2657</strain>
    </source>
</reference>
<dbReference type="Proteomes" id="UP000029859">
    <property type="component" value="Unassembled WGS sequence"/>
</dbReference>
<name>A0A099SZF1_METMT</name>
<accession>A0A099SZF1</accession>
<dbReference type="RefSeq" id="WP_048195623.1">
    <property type="nucleotide sequence ID" value="NZ_CAAGSM010000001.1"/>
</dbReference>
<evidence type="ECO:0000313" key="1">
    <source>
        <dbReference type="EMBL" id="KGK98267.1"/>
    </source>
</evidence>
<protein>
    <recommendedName>
        <fullName evidence="3">DUF5402 family protein</fullName>
    </recommendedName>
</protein>
<evidence type="ECO:0000313" key="2">
    <source>
        <dbReference type="Proteomes" id="UP000029859"/>
    </source>
</evidence>
<evidence type="ECO:0008006" key="3">
    <source>
        <dbReference type="Google" id="ProtNLM"/>
    </source>
</evidence>
<gene>
    <name evidence="1" type="ORF">LI82_11155</name>
</gene>
<comment type="caution">
    <text evidence="1">The sequence shown here is derived from an EMBL/GenBank/DDBJ whole genome shotgun (WGS) entry which is preliminary data.</text>
</comment>
<dbReference type="AlphaFoldDB" id="A0A099SZF1"/>
<organism evidence="1 2">
    <name type="scientific">Methanococcoides methylutens</name>
    <dbReference type="NCBI Taxonomy" id="2226"/>
    <lineage>
        <taxon>Archaea</taxon>
        <taxon>Methanobacteriati</taxon>
        <taxon>Methanobacteriota</taxon>
        <taxon>Stenosarchaea group</taxon>
        <taxon>Methanomicrobia</taxon>
        <taxon>Methanosarcinales</taxon>
        <taxon>Methanosarcinaceae</taxon>
        <taxon>Methanococcoides</taxon>
    </lineage>
</organism>
<dbReference type="OrthoDB" id="144733at2157"/>
<proteinExistence type="predicted"/>
<sequence length="128" mass="14377">MSMTQELLKARTSLENNLRELLGVPVFLIEMDAFALPCGCGGVTINTRGLQLDDLEVFEEHILKYLTDTATSLDIEPSFLFARLIPGTAEIASINARVLCNSCYMDFGRGSGKQPRPDIYIMRFDRRK</sequence>
<dbReference type="InterPro" id="IPR020380">
    <property type="entry name" value="Uncharacterised_MJ1658"/>
</dbReference>
<keyword evidence="2" id="KW-1185">Reference proteome</keyword>
<dbReference type="EMBL" id="JRHO01000014">
    <property type="protein sequence ID" value="KGK98267.1"/>
    <property type="molecule type" value="Genomic_DNA"/>
</dbReference>